<evidence type="ECO:0000313" key="3">
    <source>
        <dbReference type="EMBL" id="RHN78432.1"/>
    </source>
</evidence>
<gene>
    <name evidence="3" type="ORF">MtrunA17_Chr1g0165431</name>
</gene>
<dbReference type="InterPro" id="IPR055241">
    <property type="entry name" value="Armadillo_rpt_dom"/>
</dbReference>
<protein>
    <recommendedName>
        <fullName evidence="2">Armadillo-like repeats domain-containing protein</fullName>
    </recommendedName>
</protein>
<keyword evidence="1" id="KW-0812">Transmembrane</keyword>
<dbReference type="EMBL" id="PSQE01000001">
    <property type="protein sequence ID" value="RHN78432.1"/>
    <property type="molecule type" value="Genomic_DNA"/>
</dbReference>
<evidence type="ECO:0000256" key="1">
    <source>
        <dbReference type="SAM" id="Phobius"/>
    </source>
</evidence>
<keyword evidence="1" id="KW-1133">Transmembrane helix</keyword>
<dbReference type="Pfam" id="PF22915">
    <property type="entry name" value="ARMH5"/>
    <property type="match status" value="1"/>
</dbReference>
<sequence length="326" mass="36046">MAFTSSSLTSPFLSLPNKTPSLTHFQSHPPLSFPKLHPKLSISTVASASSSKNSSNNTNPNNQSKEEIIEVEVEEELPWIQEKALDLVEFTGSVTQAIPGPRVGPTSLPWILAVPLGYLGLTFVIAFVKTVKKFTSPKAQRRKLVGKNAMLCKSVDELLQRGRDEIKVDDLKAIENKTGFGLEEILRKYIRYALNEKPFNPDVVADLIQLRRASSLSDSQAAEILNEISRRIVRDKGPIVMNKSGYTEKGFKRKLAVQALFGKVFYLSELPEFCSKDSSLVVKEIFGVTDDDAEQLRIHTTSEAGNLDSLEKMADISDSEDSSEAS</sequence>
<dbReference type="AlphaFoldDB" id="A0A396JM28"/>
<feature type="domain" description="Armadillo-like repeats" evidence="2">
    <location>
        <begin position="178"/>
        <end position="269"/>
    </location>
</feature>
<comment type="caution">
    <text evidence="3">The sequence shown here is derived from an EMBL/GenBank/DDBJ whole genome shotgun (WGS) entry which is preliminary data.</text>
</comment>
<dbReference type="Proteomes" id="UP000265566">
    <property type="component" value="Chromosome 1"/>
</dbReference>
<dbReference type="PANTHER" id="PTHR36793">
    <property type="entry name" value="RIBOSOMAL RNA SMALL SUBUNIT METHYLTRANSFERASE J"/>
    <property type="match status" value="1"/>
</dbReference>
<evidence type="ECO:0000259" key="2">
    <source>
        <dbReference type="Pfam" id="PF22915"/>
    </source>
</evidence>
<name>A0A396JM28_MEDTR</name>
<dbReference type="PANTHER" id="PTHR36793:SF1">
    <property type="entry name" value="RIBOSOMAL RNA SMALL SUBUNIT METHYLTRANSFERASE J"/>
    <property type="match status" value="1"/>
</dbReference>
<feature type="transmembrane region" description="Helical" evidence="1">
    <location>
        <begin position="108"/>
        <end position="128"/>
    </location>
</feature>
<dbReference type="Gramene" id="rna1988">
    <property type="protein sequence ID" value="RHN78432.1"/>
    <property type="gene ID" value="gene1988"/>
</dbReference>
<organism evidence="3">
    <name type="scientific">Medicago truncatula</name>
    <name type="common">Barrel medic</name>
    <name type="synonym">Medicago tribuloides</name>
    <dbReference type="NCBI Taxonomy" id="3880"/>
    <lineage>
        <taxon>Eukaryota</taxon>
        <taxon>Viridiplantae</taxon>
        <taxon>Streptophyta</taxon>
        <taxon>Embryophyta</taxon>
        <taxon>Tracheophyta</taxon>
        <taxon>Spermatophyta</taxon>
        <taxon>Magnoliopsida</taxon>
        <taxon>eudicotyledons</taxon>
        <taxon>Gunneridae</taxon>
        <taxon>Pentapetalae</taxon>
        <taxon>rosids</taxon>
        <taxon>fabids</taxon>
        <taxon>Fabales</taxon>
        <taxon>Fabaceae</taxon>
        <taxon>Papilionoideae</taxon>
        <taxon>50 kb inversion clade</taxon>
        <taxon>NPAAA clade</taxon>
        <taxon>Hologalegina</taxon>
        <taxon>IRL clade</taxon>
        <taxon>Trifolieae</taxon>
        <taxon>Medicago</taxon>
    </lineage>
</organism>
<accession>A0A396JM28</accession>
<proteinExistence type="predicted"/>
<keyword evidence="1" id="KW-0472">Membrane</keyword>
<reference evidence="3" key="1">
    <citation type="journal article" date="2018" name="Nat. Plants">
        <title>Whole-genome landscape of Medicago truncatula symbiotic genes.</title>
        <authorList>
            <person name="Pecrix Y."/>
            <person name="Gamas P."/>
            <person name="Carrere S."/>
        </authorList>
    </citation>
    <scope>NUCLEOTIDE SEQUENCE</scope>
    <source>
        <tissue evidence="3">Leaves</tissue>
    </source>
</reference>